<dbReference type="Gene3D" id="1.20.5.110">
    <property type="match status" value="2"/>
</dbReference>
<dbReference type="CDD" id="cd15861">
    <property type="entry name" value="SNARE_SNAP25N_23N_29N_SEC9N"/>
    <property type="match status" value="1"/>
</dbReference>
<comment type="similarity">
    <text evidence="2">Belongs to the SNAP-25 family.</text>
</comment>
<accession>A0AAD8R937</accession>
<dbReference type="InterPro" id="IPR044766">
    <property type="entry name" value="NPSN/SNAP25-like_N_SNARE"/>
</dbReference>
<evidence type="ECO:0000256" key="4">
    <source>
        <dbReference type="ARBA" id="ARBA00022927"/>
    </source>
</evidence>
<dbReference type="GO" id="GO:0005484">
    <property type="term" value="F:SNAP receptor activity"/>
    <property type="evidence" value="ECO:0007669"/>
    <property type="project" value="InterPro"/>
</dbReference>
<dbReference type="FunFam" id="1.20.5.110:FF:000031">
    <property type="entry name" value="SNAP25 homologous protein SNAP33"/>
    <property type="match status" value="1"/>
</dbReference>
<protein>
    <recommendedName>
        <fullName evidence="8">t-SNARE coiled-coil homology domain-containing protein</fullName>
    </recommendedName>
</protein>
<proteinExistence type="inferred from homology"/>
<feature type="coiled-coil region" evidence="6">
    <location>
        <begin position="217"/>
        <end position="258"/>
    </location>
</feature>
<comment type="caution">
    <text evidence="9">The sequence shown here is derived from an EMBL/GenBank/DDBJ whole genome shotgun (WGS) entry which is preliminary data.</text>
</comment>
<evidence type="ECO:0000256" key="3">
    <source>
        <dbReference type="ARBA" id="ARBA00022448"/>
    </source>
</evidence>
<dbReference type="SMART" id="SM00397">
    <property type="entry name" value="t_SNARE"/>
    <property type="match status" value="2"/>
</dbReference>
<dbReference type="SUPFAM" id="SSF58038">
    <property type="entry name" value="SNARE fusion complex"/>
    <property type="match status" value="2"/>
</dbReference>
<dbReference type="Proteomes" id="UP001231189">
    <property type="component" value="Unassembled WGS sequence"/>
</dbReference>
<dbReference type="AlphaFoldDB" id="A0AAD8R937"/>
<comment type="subcellular location">
    <subcellularLocation>
        <location evidence="1">Membrane</location>
    </subcellularLocation>
</comment>
<feature type="compositionally biased region" description="Basic and acidic residues" evidence="7">
    <location>
        <begin position="151"/>
        <end position="169"/>
    </location>
</feature>
<evidence type="ECO:0000313" key="10">
    <source>
        <dbReference type="Proteomes" id="UP001231189"/>
    </source>
</evidence>
<evidence type="ECO:0000256" key="2">
    <source>
        <dbReference type="ARBA" id="ARBA00009480"/>
    </source>
</evidence>
<keyword evidence="6" id="KW-0175">Coiled coil</keyword>
<keyword evidence="5" id="KW-0472">Membrane</keyword>
<sequence length="258" mass="28281">MPVSRGAKASSSKADPFDSDSDDDLVPKKGGKYSVPAGGKKQYKDGFRDTGGLENQSVEELENYAAYKAEETTDTLNGCLRIAENIKQDATNTMITLNKQGDQIGRTHEKAVELDQDLAKGESLLGSLGGFFSKPWKPKKTRQIKGPAQVSRDDSFKKKANRMEQRDKLGLSPRGKGNTRNYAEPTSAMDKVQVEKQKQDDALDDLSGVLGQLKGMAVDMGSELDRQNEALDNLNDDVEELNSRVKGANNRARKIIAK</sequence>
<dbReference type="CDD" id="cd15841">
    <property type="entry name" value="SNARE_Qc"/>
    <property type="match status" value="1"/>
</dbReference>
<keyword evidence="10" id="KW-1185">Reference proteome</keyword>
<feature type="region of interest" description="Disordered" evidence="7">
    <location>
        <begin position="1"/>
        <end position="54"/>
    </location>
</feature>
<evidence type="ECO:0000313" key="9">
    <source>
        <dbReference type="EMBL" id="KAK1617175.1"/>
    </source>
</evidence>
<dbReference type="GO" id="GO:0015031">
    <property type="term" value="P:protein transport"/>
    <property type="evidence" value="ECO:0007669"/>
    <property type="project" value="UniProtKB-KW"/>
</dbReference>
<dbReference type="GO" id="GO:0016192">
    <property type="term" value="P:vesicle-mediated transport"/>
    <property type="evidence" value="ECO:0007669"/>
    <property type="project" value="UniProtKB-ARBA"/>
</dbReference>
<dbReference type="InterPro" id="IPR000727">
    <property type="entry name" value="T_SNARE_dom"/>
</dbReference>
<reference evidence="9" key="1">
    <citation type="submission" date="2023-07" db="EMBL/GenBank/DDBJ databases">
        <title>A chromosome-level genome assembly of Lolium multiflorum.</title>
        <authorList>
            <person name="Chen Y."/>
            <person name="Copetti D."/>
            <person name="Kolliker R."/>
            <person name="Studer B."/>
        </authorList>
    </citation>
    <scope>NUCLEOTIDE SEQUENCE</scope>
    <source>
        <strain evidence="9">02402/16</strain>
        <tissue evidence="9">Leaf</tissue>
    </source>
</reference>
<name>A0AAD8R937_LOLMU</name>
<keyword evidence="3" id="KW-0813">Transport</keyword>
<keyword evidence="4" id="KW-0653">Protein transport</keyword>
<evidence type="ECO:0000256" key="7">
    <source>
        <dbReference type="SAM" id="MobiDB-lite"/>
    </source>
</evidence>
<evidence type="ECO:0000256" key="6">
    <source>
        <dbReference type="SAM" id="Coils"/>
    </source>
</evidence>
<dbReference type="GO" id="GO:0031201">
    <property type="term" value="C:SNARE complex"/>
    <property type="evidence" value="ECO:0007669"/>
    <property type="project" value="InterPro"/>
</dbReference>
<feature type="region of interest" description="Disordered" evidence="7">
    <location>
        <begin position="136"/>
        <end position="200"/>
    </location>
</feature>
<evidence type="ECO:0000259" key="8">
    <source>
        <dbReference type="PROSITE" id="PS50192"/>
    </source>
</evidence>
<evidence type="ECO:0000256" key="1">
    <source>
        <dbReference type="ARBA" id="ARBA00004370"/>
    </source>
</evidence>
<dbReference type="PANTHER" id="PTHR19305:SF34">
    <property type="entry name" value="OS02G0529500 PROTEIN"/>
    <property type="match status" value="1"/>
</dbReference>
<feature type="domain" description="T-SNARE coiled-coil homology" evidence="8">
    <location>
        <begin position="193"/>
        <end position="255"/>
    </location>
</feature>
<dbReference type="EMBL" id="JAUUTY010000006">
    <property type="protein sequence ID" value="KAK1617175.1"/>
    <property type="molecule type" value="Genomic_DNA"/>
</dbReference>
<dbReference type="GO" id="GO:0005886">
    <property type="term" value="C:plasma membrane"/>
    <property type="evidence" value="ECO:0007669"/>
    <property type="project" value="TreeGrafter"/>
</dbReference>
<dbReference type="FunFam" id="1.20.5.110:FF:000040">
    <property type="entry name" value="SNAP25 homologous protein SNAP33"/>
    <property type="match status" value="1"/>
</dbReference>
<dbReference type="PROSITE" id="PS50192">
    <property type="entry name" value="T_SNARE"/>
    <property type="match status" value="1"/>
</dbReference>
<organism evidence="9 10">
    <name type="scientific">Lolium multiflorum</name>
    <name type="common">Italian ryegrass</name>
    <name type="synonym">Lolium perenne subsp. multiflorum</name>
    <dbReference type="NCBI Taxonomy" id="4521"/>
    <lineage>
        <taxon>Eukaryota</taxon>
        <taxon>Viridiplantae</taxon>
        <taxon>Streptophyta</taxon>
        <taxon>Embryophyta</taxon>
        <taxon>Tracheophyta</taxon>
        <taxon>Spermatophyta</taxon>
        <taxon>Magnoliopsida</taxon>
        <taxon>Liliopsida</taxon>
        <taxon>Poales</taxon>
        <taxon>Poaceae</taxon>
        <taxon>BOP clade</taxon>
        <taxon>Pooideae</taxon>
        <taxon>Poodae</taxon>
        <taxon>Poeae</taxon>
        <taxon>Poeae Chloroplast Group 2 (Poeae type)</taxon>
        <taxon>Loliodinae</taxon>
        <taxon>Loliinae</taxon>
        <taxon>Lolium</taxon>
    </lineage>
</organism>
<dbReference type="PANTHER" id="PTHR19305">
    <property type="entry name" value="SYNAPTOSOMAL ASSOCIATED PROTEIN"/>
    <property type="match status" value="1"/>
</dbReference>
<gene>
    <name evidence="9" type="ORF">QYE76_022692</name>
</gene>
<evidence type="ECO:0000256" key="5">
    <source>
        <dbReference type="ARBA" id="ARBA00023136"/>
    </source>
</evidence>